<dbReference type="InterPro" id="IPR053175">
    <property type="entry name" value="DHMBA_Reg_Transcription_Factor"/>
</dbReference>
<dbReference type="Pfam" id="PF11951">
    <property type="entry name" value="Fungal_trans_2"/>
    <property type="match status" value="1"/>
</dbReference>
<accession>A0A438MVW9</accession>
<keyword evidence="3" id="KW-0804">Transcription</keyword>
<dbReference type="EMBL" id="NAJM01000043">
    <property type="protein sequence ID" value="RVX67898.1"/>
    <property type="molecule type" value="Genomic_DNA"/>
</dbReference>
<feature type="domain" description="Zn(2)-C6 fungal-type" evidence="5">
    <location>
        <begin position="10"/>
        <end position="38"/>
    </location>
</feature>
<dbReference type="GO" id="GO:0008270">
    <property type="term" value="F:zinc ion binding"/>
    <property type="evidence" value="ECO:0007669"/>
    <property type="project" value="InterPro"/>
</dbReference>
<dbReference type="Pfam" id="PF00172">
    <property type="entry name" value="Zn_clus"/>
    <property type="match status" value="1"/>
</dbReference>
<protein>
    <recommendedName>
        <fullName evidence="5">Zn(2)-C6 fungal-type domain-containing protein</fullName>
    </recommendedName>
</protein>
<dbReference type="CDD" id="cd00067">
    <property type="entry name" value="GAL4"/>
    <property type="match status" value="1"/>
</dbReference>
<dbReference type="OrthoDB" id="4491390at2759"/>
<dbReference type="PROSITE" id="PS50048">
    <property type="entry name" value="ZN2_CY6_FUNGAL_2"/>
    <property type="match status" value="1"/>
</dbReference>
<dbReference type="VEuPathDB" id="FungiDB:PV10_08200"/>
<keyword evidence="4" id="KW-0539">Nucleus</keyword>
<dbReference type="GO" id="GO:0003677">
    <property type="term" value="F:DNA binding"/>
    <property type="evidence" value="ECO:0007669"/>
    <property type="project" value="UniProtKB-KW"/>
</dbReference>
<evidence type="ECO:0000259" key="5">
    <source>
        <dbReference type="PROSITE" id="PS50048"/>
    </source>
</evidence>
<evidence type="ECO:0000313" key="6">
    <source>
        <dbReference type="EMBL" id="RVX67898.1"/>
    </source>
</evidence>
<comment type="caution">
    <text evidence="6">The sequence shown here is derived from an EMBL/GenBank/DDBJ whole genome shotgun (WGS) entry which is preliminary data.</text>
</comment>
<dbReference type="Proteomes" id="UP000288859">
    <property type="component" value="Unassembled WGS sequence"/>
</dbReference>
<dbReference type="SMART" id="SM00066">
    <property type="entry name" value="GAL4"/>
    <property type="match status" value="1"/>
</dbReference>
<dbReference type="InterPro" id="IPR021858">
    <property type="entry name" value="Fun_TF"/>
</dbReference>
<organism evidence="6 7">
    <name type="scientific">Exophiala mesophila</name>
    <name type="common">Black yeast-like fungus</name>
    <dbReference type="NCBI Taxonomy" id="212818"/>
    <lineage>
        <taxon>Eukaryota</taxon>
        <taxon>Fungi</taxon>
        <taxon>Dikarya</taxon>
        <taxon>Ascomycota</taxon>
        <taxon>Pezizomycotina</taxon>
        <taxon>Eurotiomycetes</taxon>
        <taxon>Chaetothyriomycetidae</taxon>
        <taxon>Chaetothyriales</taxon>
        <taxon>Herpotrichiellaceae</taxon>
        <taxon>Exophiala</taxon>
    </lineage>
</organism>
<dbReference type="InterPro" id="IPR001138">
    <property type="entry name" value="Zn2Cys6_DnaBD"/>
</dbReference>
<evidence type="ECO:0000256" key="1">
    <source>
        <dbReference type="ARBA" id="ARBA00023015"/>
    </source>
</evidence>
<dbReference type="PANTHER" id="PTHR38791">
    <property type="entry name" value="ZN(II)2CYS6 TRANSCRIPTION FACTOR (EUROFUNG)-RELATED-RELATED"/>
    <property type="match status" value="1"/>
</dbReference>
<dbReference type="AlphaFoldDB" id="A0A438MVW9"/>
<keyword evidence="2" id="KW-0238">DNA-binding</keyword>
<evidence type="ECO:0000256" key="3">
    <source>
        <dbReference type="ARBA" id="ARBA00023163"/>
    </source>
</evidence>
<evidence type="ECO:0000256" key="2">
    <source>
        <dbReference type="ARBA" id="ARBA00023125"/>
    </source>
</evidence>
<sequence>MPNVGRPSRDCHLCRQRRVKCDLLRPECGKCVRLGRKCPGYRKECDMLFKVENANTFVKNATRDRRRRPEKPVLEPVSELATSENALVVRLDDTNTVKASNLDEIIRTLMGYCPAPSNGLPEKWDNHTVPFFLRKFCTTRVFPRPKGFLGFLPAMVSSAPPQSSLVSTCKAIAYALFAHHLRTPDARSRRAIAYGDALIATNQALQDQRERLRDETLTAIWLLSIYEIMVGSIAMHQEGGAVGWEAHLQGIITLLRLRTTNCLKTPTERNLFFVIYNTIQIQSFASGIPCPPESIAWFAELEKNIWPDELYSLQVCRYGYEASVICAKIRKILDSGQIVSLPDVVELLLESESLDLKSAYLLSPGWPVSFSESGGNKDGQICVITDLRTLTTRTFFCAFRLKLHLSRLQLLQDPRISRLEPTGSQNTCRQLLSTVQEVADEILSVKSVLFSAQAQKLKPFDVEAVTKSRQWTDGIRVLWPLKLVAESKFMRAEQRANAVLTLQFIRDGLCLQQAGDLHMD</sequence>
<proteinExistence type="predicted"/>
<evidence type="ECO:0000313" key="7">
    <source>
        <dbReference type="Proteomes" id="UP000288859"/>
    </source>
</evidence>
<name>A0A438MVW9_EXOME</name>
<gene>
    <name evidence="6" type="ORF">B0A52_08503</name>
</gene>
<evidence type="ECO:0000256" key="4">
    <source>
        <dbReference type="ARBA" id="ARBA00023242"/>
    </source>
</evidence>
<dbReference type="SUPFAM" id="SSF57701">
    <property type="entry name" value="Zn2/Cys6 DNA-binding domain"/>
    <property type="match status" value="1"/>
</dbReference>
<dbReference type="Gene3D" id="4.10.240.10">
    <property type="entry name" value="Zn(2)-C6 fungal-type DNA-binding domain"/>
    <property type="match status" value="1"/>
</dbReference>
<dbReference type="InterPro" id="IPR036864">
    <property type="entry name" value="Zn2-C6_fun-type_DNA-bd_sf"/>
</dbReference>
<dbReference type="GO" id="GO:0000981">
    <property type="term" value="F:DNA-binding transcription factor activity, RNA polymerase II-specific"/>
    <property type="evidence" value="ECO:0007669"/>
    <property type="project" value="InterPro"/>
</dbReference>
<keyword evidence="1" id="KW-0805">Transcription regulation</keyword>
<reference evidence="6 7" key="1">
    <citation type="submission" date="2017-03" db="EMBL/GenBank/DDBJ databases">
        <title>Genomes of endolithic fungi from Antarctica.</title>
        <authorList>
            <person name="Coleine C."/>
            <person name="Masonjones S."/>
            <person name="Stajich J.E."/>
        </authorList>
    </citation>
    <scope>NUCLEOTIDE SEQUENCE [LARGE SCALE GENOMIC DNA]</scope>
    <source>
        <strain evidence="6 7">CCFEE 6314</strain>
    </source>
</reference>